<reference evidence="3 4" key="1">
    <citation type="journal article" date="2020" name="Front. Microbiol.">
        <title>Genetic Organization of the aprX-lipA2 Operon Affects the Proteolytic Potential of Pseudomonas Species in Milk.</title>
        <authorList>
            <person name="Maier C."/>
            <person name="Huptas C."/>
            <person name="von Neubeck M."/>
            <person name="Scherer S."/>
            <person name="Wenning M."/>
            <person name="Lucking G."/>
        </authorList>
    </citation>
    <scope>NUCLEOTIDE SEQUENCE [LARGE SCALE GENOMIC DNA]</scope>
    <source>
        <strain evidence="3 4">G4779</strain>
    </source>
</reference>
<dbReference type="Pfam" id="PF00144">
    <property type="entry name" value="Beta-lactamase"/>
    <property type="match status" value="1"/>
</dbReference>
<sequence length="360" mass="40002">MVKGLLCVAWLLFTATAHAQAWPAKDWPQGPQLAGPAVKALEDYAFPARNDITREGIRTDALLVIRDGTIIYERYAAPTTATTPHLTWSISKSLMATVLGVAYGENRFKLSDPAARFYPPMKQHPTITLAHLLNWASGLDWQEDYEYAPLKSSVVAMLYTRGRADMAEFAAQSTPFAAPGQAFRYSSGDSNLVSAALKGMLGHKAYVDYPWTALFTPLGMRSATWESDATETFVASSYAYLTARDLARVGLLMARDGRWGERQLLPKAWVDFNRQPLAQYTAGQDEAVPGGHWWLNRQVQGAARPWPDAPEDTFAALGHWGQALYVLPEAKLVIVRYGDDRDGRYRHNELLKRVLAAVQP</sequence>
<dbReference type="GO" id="GO:0016787">
    <property type="term" value="F:hydrolase activity"/>
    <property type="evidence" value="ECO:0007669"/>
    <property type="project" value="UniProtKB-KW"/>
</dbReference>
<dbReference type="PANTHER" id="PTHR43283">
    <property type="entry name" value="BETA-LACTAMASE-RELATED"/>
    <property type="match status" value="1"/>
</dbReference>
<dbReference type="InterPro" id="IPR012338">
    <property type="entry name" value="Beta-lactam/transpept-like"/>
</dbReference>
<evidence type="ECO:0000313" key="3">
    <source>
        <dbReference type="EMBL" id="NNA97688.1"/>
    </source>
</evidence>
<dbReference type="AlphaFoldDB" id="A0A7Y1MT00"/>
<dbReference type="InterPro" id="IPR050789">
    <property type="entry name" value="Diverse_Enzym_Activities"/>
</dbReference>
<evidence type="ECO:0000256" key="1">
    <source>
        <dbReference type="SAM" id="SignalP"/>
    </source>
</evidence>
<dbReference type="InterPro" id="IPR001466">
    <property type="entry name" value="Beta-lactam-related"/>
</dbReference>
<dbReference type="SUPFAM" id="SSF56601">
    <property type="entry name" value="beta-lactamase/transpeptidase-like"/>
    <property type="match status" value="1"/>
</dbReference>
<name>A0A7Y1MT00_9PSED</name>
<feature type="signal peptide" evidence="1">
    <location>
        <begin position="1"/>
        <end position="19"/>
    </location>
</feature>
<accession>A0A7Y1MT00</accession>
<keyword evidence="3" id="KW-0378">Hydrolase</keyword>
<feature type="chain" id="PRO_5031149533" evidence="1">
    <location>
        <begin position="20"/>
        <end position="360"/>
    </location>
</feature>
<feature type="domain" description="Beta-lactamase-related" evidence="2">
    <location>
        <begin position="54"/>
        <end position="337"/>
    </location>
</feature>
<keyword evidence="1" id="KW-0732">Signal</keyword>
<dbReference type="EMBL" id="JAAQYP010000039">
    <property type="protein sequence ID" value="NNA97688.1"/>
    <property type="molecule type" value="Genomic_DNA"/>
</dbReference>
<dbReference type="PANTHER" id="PTHR43283:SF7">
    <property type="entry name" value="BETA-LACTAMASE-RELATED DOMAIN-CONTAINING PROTEIN"/>
    <property type="match status" value="1"/>
</dbReference>
<protein>
    <submittedName>
        <fullName evidence="3">Serine hydrolase</fullName>
    </submittedName>
</protein>
<dbReference type="Gene3D" id="3.40.710.10">
    <property type="entry name" value="DD-peptidase/beta-lactamase superfamily"/>
    <property type="match status" value="1"/>
</dbReference>
<organism evidence="3 4">
    <name type="scientific">Pseudomonas gessardii</name>
    <dbReference type="NCBI Taxonomy" id="78544"/>
    <lineage>
        <taxon>Bacteria</taxon>
        <taxon>Pseudomonadati</taxon>
        <taxon>Pseudomonadota</taxon>
        <taxon>Gammaproteobacteria</taxon>
        <taxon>Pseudomonadales</taxon>
        <taxon>Pseudomonadaceae</taxon>
        <taxon>Pseudomonas</taxon>
    </lineage>
</organism>
<proteinExistence type="predicted"/>
<gene>
    <name evidence="3" type="ORF">HBO33_21210</name>
</gene>
<evidence type="ECO:0000259" key="2">
    <source>
        <dbReference type="Pfam" id="PF00144"/>
    </source>
</evidence>
<dbReference type="Proteomes" id="UP000542111">
    <property type="component" value="Unassembled WGS sequence"/>
</dbReference>
<evidence type="ECO:0000313" key="4">
    <source>
        <dbReference type="Proteomes" id="UP000542111"/>
    </source>
</evidence>
<comment type="caution">
    <text evidence="3">The sequence shown here is derived from an EMBL/GenBank/DDBJ whole genome shotgun (WGS) entry which is preliminary data.</text>
</comment>
<dbReference type="RefSeq" id="WP_169898509.1">
    <property type="nucleotide sequence ID" value="NZ_JAAQYP010000039.1"/>
</dbReference>